<keyword evidence="4 6" id="KW-0862">Zinc</keyword>
<evidence type="ECO:0000256" key="6">
    <source>
        <dbReference type="RuleBase" id="RU003435"/>
    </source>
</evidence>
<organism evidence="10 11">
    <name type="scientific">Fervidicella metallireducens AeB</name>
    <dbReference type="NCBI Taxonomy" id="1403537"/>
    <lineage>
        <taxon>Bacteria</taxon>
        <taxon>Bacillati</taxon>
        <taxon>Bacillota</taxon>
        <taxon>Clostridia</taxon>
        <taxon>Eubacteriales</taxon>
        <taxon>Clostridiaceae</taxon>
        <taxon>Fervidicella</taxon>
    </lineage>
</organism>
<evidence type="ECO:0000256" key="1">
    <source>
        <dbReference type="ARBA" id="ARBA00022670"/>
    </source>
</evidence>
<dbReference type="AlphaFoldDB" id="A0A017RZK2"/>
<comment type="cofactor">
    <cofactor evidence="6">
        <name>Zn(2+)</name>
        <dbReference type="ChEBI" id="CHEBI:29105"/>
    </cofactor>
    <text evidence="6">Binds 1 zinc ion.</text>
</comment>
<dbReference type="InterPro" id="IPR001567">
    <property type="entry name" value="Pept_M3A_M3B_dom"/>
</dbReference>
<evidence type="ECO:0000256" key="7">
    <source>
        <dbReference type="SAM" id="Phobius"/>
    </source>
</evidence>
<accession>A0A017RZK2</accession>
<dbReference type="Proteomes" id="UP000019681">
    <property type="component" value="Unassembled WGS sequence"/>
</dbReference>
<sequence>MYFNIKKKRTKLAFLSVFLIVLCVGLFLLNSRANTTFQSEKYEGPARDEIDESYKWKLEDIYLSDNLWENDFQKLKAMIEEIRTYEGKLSTSSANFKRAILLNEKILRLGEKLNVYAGMRKNEDTLNKKYFDMEDRIEGLLTEASEATSFLEPEILKIDKNTLMRYSSEPELSDYKNYFKWLLERKNNIPTKAEEKILALADELDDIPVNFYESFQYMTEFENNNKAENTSIFSNDRKKRKEALIQAYSKVKTGENILASALAAEVKMNIFNAKARNFKNPLEMALEADGVTVEEYRNVIKATNENLAPLHRWISLRKKLLKIDDKVRVYDLYMPLIEENDEYIDYKDAQDIVINALKPLGEEYIRDLKWAFEHRWIDVAPTRNKYQGDYTWGSYDTHPYILLNYYGNMDSVSTIAHELGHAINSYYTNKTQPYIKSQISTYNAEIASTTNEVLLYEYLLKNARSKEEKKRVLYNYLRLIENTIYTQIMYAEFEEKIHEAGLTNKTLDAEFLKKTWAEVMKKYYGKDFEIEDKLEVDRLGWADVQHFYQNFYVYKYATGFSAGSAFADKILKNNTKDREKYIEFLSSGSSDSPLKLLEKAGVNMHTTEPLIEVLRKFDKLELEFEKLIQGDK</sequence>
<comment type="similarity">
    <text evidence="6">Belongs to the peptidase M3 family.</text>
</comment>
<gene>
    <name evidence="10" type="ORF">Q428_02770</name>
</gene>
<evidence type="ECO:0000256" key="3">
    <source>
        <dbReference type="ARBA" id="ARBA00022801"/>
    </source>
</evidence>
<keyword evidence="2 6" id="KW-0479">Metal-binding</keyword>
<feature type="domain" description="Oligopeptidase F N-terminal" evidence="9">
    <location>
        <begin position="154"/>
        <end position="203"/>
    </location>
</feature>
<evidence type="ECO:0000256" key="5">
    <source>
        <dbReference type="ARBA" id="ARBA00023049"/>
    </source>
</evidence>
<dbReference type="GO" id="GO:0046872">
    <property type="term" value="F:metal ion binding"/>
    <property type="evidence" value="ECO:0007669"/>
    <property type="project" value="UniProtKB-UniRule"/>
</dbReference>
<evidence type="ECO:0000259" key="9">
    <source>
        <dbReference type="Pfam" id="PF08439"/>
    </source>
</evidence>
<dbReference type="GO" id="GO:0006508">
    <property type="term" value="P:proteolysis"/>
    <property type="evidence" value="ECO:0007669"/>
    <property type="project" value="UniProtKB-KW"/>
</dbReference>
<dbReference type="InterPro" id="IPR042088">
    <property type="entry name" value="OligoPept_F_C"/>
</dbReference>
<keyword evidence="5 6" id="KW-0482">Metalloprotease</keyword>
<feature type="transmembrane region" description="Helical" evidence="7">
    <location>
        <begin position="12"/>
        <end position="29"/>
    </location>
</feature>
<evidence type="ECO:0000259" key="8">
    <source>
        <dbReference type="Pfam" id="PF01432"/>
    </source>
</evidence>
<dbReference type="Pfam" id="PF08439">
    <property type="entry name" value="Peptidase_M3_N"/>
    <property type="match status" value="1"/>
</dbReference>
<keyword evidence="1 6" id="KW-0645">Protease</keyword>
<name>A0A017RZK2_9CLOT</name>
<evidence type="ECO:0000313" key="11">
    <source>
        <dbReference type="Proteomes" id="UP000019681"/>
    </source>
</evidence>
<protein>
    <submittedName>
        <fullName evidence="10">Oligopeptidase PepB</fullName>
    </submittedName>
</protein>
<evidence type="ECO:0000256" key="4">
    <source>
        <dbReference type="ARBA" id="ARBA00022833"/>
    </source>
</evidence>
<reference evidence="10 11" key="1">
    <citation type="journal article" date="2014" name="Genome Announc.">
        <title>Draft Genome Sequence of Fervidicella metallireducens Strain AeBT, an Iron-Reducing Thermoanaerobe from the Great Artesian Basin.</title>
        <authorList>
            <person name="Patel B.K."/>
        </authorList>
    </citation>
    <scope>NUCLEOTIDE SEQUENCE [LARGE SCALE GENOMIC DNA]</scope>
    <source>
        <strain evidence="10 11">AeB</strain>
    </source>
</reference>
<keyword evidence="7" id="KW-0812">Transmembrane</keyword>
<dbReference type="CDD" id="cd09608">
    <property type="entry name" value="M3B_PepF"/>
    <property type="match status" value="1"/>
</dbReference>
<dbReference type="Gene3D" id="1.10.1370.20">
    <property type="entry name" value="Oligoendopeptidase f, C-terminal domain"/>
    <property type="match status" value="1"/>
</dbReference>
<dbReference type="RefSeq" id="WP_051514852.1">
    <property type="nucleotide sequence ID" value="NZ_AZQP01000005.1"/>
</dbReference>
<keyword evidence="3 6" id="KW-0378">Hydrolase</keyword>
<dbReference type="STRING" id="1403537.Q428_02770"/>
<feature type="domain" description="Peptidase M3A/M3B catalytic" evidence="8">
    <location>
        <begin position="234"/>
        <end position="612"/>
    </location>
</feature>
<dbReference type="Pfam" id="PF01432">
    <property type="entry name" value="Peptidase_M3"/>
    <property type="match status" value="1"/>
</dbReference>
<dbReference type="SUPFAM" id="SSF55486">
    <property type="entry name" value="Metalloproteases ('zincins'), catalytic domain"/>
    <property type="match status" value="1"/>
</dbReference>
<keyword evidence="7" id="KW-0472">Membrane</keyword>
<dbReference type="EMBL" id="AZQP01000005">
    <property type="protein sequence ID" value="EYE89370.1"/>
    <property type="molecule type" value="Genomic_DNA"/>
</dbReference>
<keyword evidence="7" id="KW-1133">Transmembrane helix</keyword>
<dbReference type="Gene3D" id="1.20.140.70">
    <property type="entry name" value="Oligopeptidase f, N-terminal domain"/>
    <property type="match status" value="1"/>
</dbReference>
<proteinExistence type="inferred from homology"/>
<dbReference type="OrthoDB" id="9766487at2"/>
<evidence type="ECO:0000256" key="2">
    <source>
        <dbReference type="ARBA" id="ARBA00022723"/>
    </source>
</evidence>
<dbReference type="GO" id="GO:0004222">
    <property type="term" value="F:metalloendopeptidase activity"/>
    <property type="evidence" value="ECO:0007669"/>
    <property type="project" value="InterPro"/>
</dbReference>
<evidence type="ECO:0000313" key="10">
    <source>
        <dbReference type="EMBL" id="EYE89370.1"/>
    </source>
</evidence>
<comment type="caution">
    <text evidence="10">The sequence shown here is derived from an EMBL/GenBank/DDBJ whole genome shotgun (WGS) entry which is preliminary data.</text>
</comment>
<keyword evidence="11" id="KW-1185">Reference proteome</keyword>
<dbReference type="InterPro" id="IPR013647">
    <property type="entry name" value="OligopepF_N_dom"/>
</dbReference>